<dbReference type="PANTHER" id="PTHR37422:SF23">
    <property type="entry name" value="TEICHURONIC ACID BIOSYNTHESIS PROTEIN TUAE"/>
    <property type="match status" value="1"/>
</dbReference>
<evidence type="ECO:0000256" key="1">
    <source>
        <dbReference type="ARBA" id="ARBA00004141"/>
    </source>
</evidence>
<organism evidence="7 8">
    <name type="scientific">Vogesella aquatica</name>
    <dbReference type="NCBI Taxonomy" id="2984206"/>
    <lineage>
        <taxon>Bacteria</taxon>
        <taxon>Pseudomonadati</taxon>
        <taxon>Pseudomonadota</taxon>
        <taxon>Betaproteobacteria</taxon>
        <taxon>Neisseriales</taxon>
        <taxon>Chromobacteriaceae</taxon>
        <taxon>Vogesella</taxon>
    </lineage>
</organism>
<feature type="transmembrane region" description="Helical" evidence="5">
    <location>
        <begin position="160"/>
        <end position="177"/>
    </location>
</feature>
<dbReference type="PANTHER" id="PTHR37422">
    <property type="entry name" value="TEICHURONIC ACID BIOSYNTHESIS PROTEIN TUAE"/>
    <property type="match status" value="1"/>
</dbReference>
<feature type="transmembrane region" description="Helical" evidence="5">
    <location>
        <begin position="406"/>
        <end position="423"/>
    </location>
</feature>
<dbReference type="InterPro" id="IPR051533">
    <property type="entry name" value="WaaL-like"/>
</dbReference>
<feature type="transmembrane region" description="Helical" evidence="5">
    <location>
        <begin position="237"/>
        <end position="255"/>
    </location>
</feature>
<evidence type="ECO:0000259" key="6">
    <source>
        <dbReference type="Pfam" id="PF04932"/>
    </source>
</evidence>
<feature type="transmembrane region" description="Helical" evidence="5">
    <location>
        <begin position="117"/>
        <end position="140"/>
    </location>
</feature>
<evidence type="ECO:0000256" key="2">
    <source>
        <dbReference type="ARBA" id="ARBA00022692"/>
    </source>
</evidence>
<feature type="transmembrane region" description="Helical" evidence="5">
    <location>
        <begin position="12"/>
        <end position="29"/>
    </location>
</feature>
<evidence type="ECO:0000256" key="3">
    <source>
        <dbReference type="ARBA" id="ARBA00022989"/>
    </source>
</evidence>
<evidence type="ECO:0000313" key="8">
    <source>
        <dbReference type="Proteomes" id="UP001219956"/>
    </source>
</evidence>
<dbReference type="Pfam" id="PF04932">
    <property type="entry name" value="Wzy_C"/>
    <property type="match status" value="1"/>
</dbReference>
<name>A0ABT5J2J4_9NEIS</name>
<accession>A0ABT5J2J4</accession>
<feature type="transmembrane region" description="Helical" evidence="5">
    <location>
        <begin position="64"/>
        <end position="85"/>
    </location>
</feature>
<evidence type="ECO:0000313" key="7">
    <source>
        <dbReference type="EMBL" id="MDC7718069.1"/>
    </source>
</evidence>
<keyword evidence="4 5" id="KW-0472">Membrane</keyword>
<comment type="subcellular location">
    <subcellularLocation>
        <location evidence="1">Membrane</location>
        <topology evidence="1">Multi-pass membrane protein</topology>
    </subcellularLocation>
</comment>
<proteinExistence type="predicted"/>
<keyword evidence="8" id="KW-1185">Reference proteome</keyword>
<evidence type="ECO:0000256" key="4">
    <source>
        <dbReference type="ARBA" id="ARBA00023136"/>
    </source>
</evidence>
<dbReference type="RefSeq" id="WP_272752367.1">
    <property type="nucleotide sequence ID" value="NZ_JAQQLF010000015.1"/>
</dbReference>
<dbReference type="InterPro" id="IPR007016">
    <property type="entry name" value="O-antigen_ligase-rel_domated"/>
</dbReference>
<reference evidence="7 8" key="1">
    <citation type="submission" date="2023-01" db="EMBL/GenBank/DDBJ databases">
        <title>Novel species of the genus Vogesella isolated from rivers.</title>
        <authorList>
            <person name="Lu H."/>
        </authorList>
    </citation>
    <scope>NUCLEOTIDE SEQUENCE [LARGE SCALE GENOMIC DNA]</scope>
    <source>
        <strain evidence="7 8">DC21W</strain>
    </source>
</reference>
<keyword evidence="3 5" id="KW-1133">Transmembrane helix</keyword>
<feature type="transmembrane region" description="Helical" evidence="5">
    <location>
        <begin position="35"/>
        <end position="52"/>
    </location>
</feature>
<dbReference type="Proteomes" id="UP001219956">
    <property type="component" value="Unassembled WGS sequence"/>
</dbReference>
<evidence type="ECO:0000256" key="5">
    <source>
        <dbReference type="SAM" id="Phobius"/>
    </source>
</evidence>
<sequence length="433" mass="48107">MKWLALWRQPGVWAVLLAILFLTVSNVSHTIALRYVLLAVFLCWAGVQRQVLLRTLSSWPLPSLLLAGFLLYALLHSVVLSGWTSISLAEWRSQLLMGGLWFIAGTVLFSRQRPLSILDCVVTAGILLVSAEVFMAARYYYQHGAWPYMEVFTTATKLEFTFFVNFAMAFVAVLAGFGQDKTRFPLWSLLAIGALMFFASFHAGARNGLIGLSYLVLSFTLIYVLTHRQQLSRTRLLVLLLLVGGGMAGFVYKAVQKDARNQIFVQSATIAWQDRDGLGWLRMGPYPKFDGREVDGSAYERVAWIRAGLDLMAERPMGYGYDRRAFSQALFAVGKPNQVGHSHSGFVDLGVGLGVPGVLLWLSFCMSLIVIGLKAFVVRRDVAGLALMLVTCGFLGRMVLESVNKDHMLHIFLFTVAALLAWIHQGQTGKSHV</sequence>
<feature type="transmembrane region" description="Helical" evidence="5">
    <location>
        <begin position="91"/>
        <end position="110"/>
    </location>
</feature>
<feature type="transmembrane region" description="Helical" evidence="5">
    <location>
        <begin position="382"/>
        <end position="400"/>
    </location>
</feature>
<dbReference type="GO" id="GO:0016874">
    <property type="term" value="F:ligase activity"/>
    <property type="evidence" value="ECO:0007669"/>
    <property type="project" value="UniProtKB-KW"/>
</dbReference>
<feature type="transmembrane region" description="Helical" evidence="5">
    <location>
        <begin position="358"/>
        <end position="377"/>
    </location>
</feature>
<keyword evidence="7" id="KW-0436">Ligase</keyword>
<dbReference type="EMBL" id="JAQQLF010000015">
    <property type="protein sequence ID" value="MDC7718069.1"/>
    <property type="molecule type" value="Genomic_DNA"/>
</dbReference>
<feature type="transmembrane region" description="Helical" evidence="5">
    <location>
        <begin position="209"/>
        <end position="225"/>
    </location>
</feature>
<protein>
    <submittedName>
        <fullName evidence="7">O-antigen ligase family protein</fullName>
    </submittedName>
</protein>
<gene>
    <name evidence="7" type="ORF">PQU95_12695</name>
</gene>
<feature type="domain" description="O-antigen ligase-related" evidence="6">
    <location>
        <begin position="194"/>
        <end position="362"/>
    </location>
</feature>
<keyword evidence="2 5" id="KW-0812">Transmembrane</keyword>
<comment type="caution">
    <text evidence="7">The sequence shown here is derived from an EMBL/GenBank/DDBJ whole genome shotgun (WGS) entry which is preliminary data.</text>
</comment>
<feature type="transmembrane region" description="Helical" evidence="5">
    <location>
        <begin position="184"/>
        <end position="203"/>
    </location>
</feature>